<keyword evidence="1" id="KW-0862">Zinc</keyword>
<protein>
    <submittedName>
        <fullName evidence="3">17413_t:CDS:1</fullName>
    </submittedName>
</protein>
<dbReference type="EMBL" id="CAJVQB010044151">
    <property type="protein sequence ID" value="CAG8831689.1"/>
    <property type="molecule type" value="Genomic_DNA"/>
</dbReference>
<evidence type="ECO:0000259" key="2">
    <source>
        <dbReference type="PROSITE" id="PS50157"/>
    </source>
</evidence>
<feature type="non-terminal residue" evidence="3">
    <location>
        <position position="455"/>
    </location>
</feature>
<organism evidence="3 4">
    <name type="scientific">Gigaspora margarita</name>
    <dbReference type="NCBI Taxonomy" id="4874"/>
    <lineage>
        <taxon>Eukaryota</taxon>
        <taxon>Fungi</taxon>
        <taxon>Fungi incertae sedis</taxon>
        <taxon>Mucoromycota</taxon>
        <taxon>Glomeromycotina</taxon>
        <taxon>Glomeromycetes</taxon>
        <taxon>Diversisporales</taxon>
        <taxon>Gigasporaceae</taxon>
        <taxon>Gigaspora</taxon>
    </lineage>
</organism>
<keyword evidence="1" id="KW-0479">Metal-binding</keyword>
<feature type="domain" description="C2H2-type" evidence="2">
    <location>
        <begin position="403"/>
        <end position="434"/>
    </location>
</feature>
<evidence type="ECO:0000313" key="3">
    <source>
        <dbReference type="EMBL" id="CAG8831689.1"/>
    </source>
</evidence>
<keyword evidence="4" id="KW-1185">Reference proteome</keyword>
<dbReference type="PANTHER" id="PTHR46954:SF1">
    <property type="entry name" value="C2H2-TYPE DOMAIN-CONTAINING PROTEIN"/>
    <property type="match status" value="1"/>
</dbReference>
<accession>A0ABN7WGI6</accession>
<dbReference type="Proteomes" id="UP000789901">
    <property type="component" value="Unassembled WGS sequence"/>
</dbReference>
<evidence type="ECO:0000313" key="4">
    <source>
        <dbReference type="Proteomes" id="UP000789901"/>
    </source>
</evidence>
<gene>
    <name evidence="3" type="ORF">GMARGA_LOCUS30753</name>
</gene>
<name>A0ABN7WGI6_GIGMA</name>
<reference evidence="3 4" key="1">
    <citation type="submission" date="2021-06" db="EMBL/GenBank/DDBJ databases">
        <authorList>
            <person name="Kallberg Y."/>
            <person name="Tangrot J."/>
            <person name="Rosling A."/>
        </authorList>
    </citation>
    <scope>NUCLEOTIDE SEQUENCE [LARGE SCALE GENOMIC DNA]</scope>
    <source>
        <strain evidence="3 4">120-4 pot B 10/14</strain>
    </source>
</reference>
<dbReference type="PROSITE" id="PS00028">
    <property type="entry name" value="ZINC_FINGER_C2H2_1"/>
    <property type="match status" value="1"/>
</dbReference>
<comment type="caution">
    <text evidence="3">The sequence shown here is derived from an EMBL/GenBank/DDBJ whole genome shotgun (WGS) entry which is preliminary data.</text>
</comment>
<dbReference type="PROSITE" id="PS50157">
    <property type="entry name" value="ZINC_FINGER_C2H2_2"/>
    <property type="match status" value="1"/>
</dbReference>
<evidence type="ECO:0000256" key="1">
    <source>
        <dbReference type="PROSITE-ProRule" id="PRU00042"/>
    </source>
</evidence>
<proteinExistence type="predicted"/>
<keyword evidence="1" id="KW-0863">Zinc-finger</keyword>
<sequence length="455" mass="51662">MQPRLSTPREDPDSPSTPLIVRSISSASEIPANASAQKKLISTDSELCLDISKKIVNVRNNINNNKEKIVKLQRNARYAQKCKDKKKDCLSKVKVESGAADEKQRKEIVKVQIIENLRKSLEENYNVYMARTMLNNYLLPRQANSIAVRAHHHLAWVVVSGVSHTETRDHPDRHNCLASVKCAKQFASLFANVSVIISQDDKAKVGLGVPAVSRTFSTLQSINEPVKVADYDFLAGFSQLLVLSWSFGTSLLTHMQNLQCLTQDPQYDEALKTNSKIRPIWMLLVNGGLDENLRHLKKHKNICQIFKKFNLDYLSEMATLSGKLAGITLPIDYFGTHLNTQGNVIHPELALQNFKYAAFCPVTQAKDRHFVNPFYLLEYCDYVKVPGYNLHCPSLDKLTYLHLCCPECKKYFPTLTFLTNHKRLKHPANYGRKPKRPFEQNSLNDCSVLPLHEVQ</sequence>
<dbReference type="PANTHER" id="PTHR46954">
    <property type="entry name" value="C2H2-TYPE DOMAIN-CONTAINING PROTEIN"/>
    <property type="match status" value="1"/>
</dbReference>
<dbReference type="InterPro" id="IPR013087">
    <property type="entry name" value="Znf_C2H2_type"/>
</dbReference>